<feature type="region of interest" description="Disordered" evidence="1">
    <location>
        <begin position="21"/>
        <end position="82"/>
    </location>
</feature>
<dbReference type="EMBL" id="AQGS01000918">
    <property type="protein sequence ID" value="EPS36350.1"/>
    <property type="molecule type" value="Genomic_DNA"/>
</dbReference>
<dbReference type="HOGENOM" id="CLU_2223174_0_0_1"/>
<feature type="compositionally biased region" description="Polar residues" evidence="1">
    <location>
        <begin position="21"/>
        <end position="48"/>
    </location>
</feature>
<name>S8A048_DACHA</name>
<organism evidence="2 3">
    <name type="scientific">Dactylellina haptotyla (strain CBS 200.50)</name>
    <name type="common">Nematode-trapping fungus</name>
    <name type="synonym">Monacrosporium haptotylum</name>
    <dbReference type="NCBI Taxonomy" id="1284197"/>
    <lineage>
        <taxon>Eukaryota</taxon>
        <taxon>Fungi</taxon>
        <taxon>Dikarya</taxon>
        <taxon>Ascomycota</taxon>
        <taxon>Pezizomycotina</taxon>
        <taxon>Orbiliomycetes</taxon>
        <taxon>Orbiliales</taxon>
        <taxon>Orbiliaceae</taxon>
        <taxon>Dactylellina</taxon>
    </lineage>
</organism>
<reference evidence="3" key="2">
    <citation type="submission" date="2013-04" db="EMBL/GenBank/DDBJ databases">
        <title>Genomic mechanisms accounting for the adaptation to parasitism in nematode-trapping fungi.</title>
        <authorList>
            <person name="Ahren D.G."/>
        </authorList>
    </citation>
    <scope>NUCLEOTIDE SEQUENCE [LARGE SCALE GENOMIC DNA]</scope>
    <source>
        <strain evidence="3">CBS 200.50</strain>
    </source>
</reference>
<evidence type="ECO:0000313" key="2">
    <source>
        <dbReference type="EMBL" id="EPS36350.1"/>
    </source>
</evidence>
<evidence type="ECO:0000256" key="1">
    <source>
        <dbReference type="SAM" id="MobiDB-lite"/>
    </source>
</evidence>
<proteinExistence type="predicted"/>
<keyword evidence="3" id="KW-1185">Reference proteome</keyword>
<accession>S8A048</accession>
<evidence type="ECO:0000313" key="3">
    <source>
        <dbReference type="Proteomes" id="UP000015100"/>
    </source>
</evidence>
<dbReference type="Proteomes" id="UP000015100">
    <property type="component" value="Unassembled WGS sequence"/>
</dbReference>
<comment type="caution">
    <text evidence="2">The sequence shown here is derived from an EMBL/GenBank/DDBJ whole genome shotgun (WGS) entry which is preliminary data.</text>
</comment>
<reference evidence="2 3" key="1">
    <citation type="journal article" date="2013" name="PLoS Genet.">
        <title>Genomic mechanisms accounting for the adaptation to parasitism in nematode-trapping fungi.</title>
        <authorList>
            <person name="Meerupati T."/>
            <person name="Andersson K.M."/>
            <person name="Friman E."/>
            <person name="Kumar D."/>
            <person name="Tunlid A."/>
            <person name="Ahren D."/>
        </authorList>
    </citation>
    <scope>NUCLEOTIDE SEQUENCE [LARGE SCALE GENOMIC DNA]</scope>
    <source>
        <strain evidence="2 3">CBS 200.50</strain>
    </source>
</reference>
<dbReference type="AlphaFoldDB" id="S8A048"/>
<protein>
    <submittedName>
        <fullName evidence="2">Uncharacterized protein</fullName>
    </submittedName>
</protein>
<gene>
    <name evidence="2" type="ORF">H072_10141</name>
</gene>
<sequence>MFGNRRLLSWYSTSELNSTVGMTSKSLSTPSGDTTPVSVSTFEPTITDATSTGSNNGVNGVNSSVSSSSQSATSTRATGPAATPKVSLLILASVVLLTSISVQLCG</sequence>
<feature type="compositionally biased region" description="Low complexity" evidence="1">
    <location>
        <begin position="49"/>
        <end position="79"/>
    </location>
</feature>